<comment type="caution">
    <text evidence="2">The sequence shown here is derived from an EMBL/GenBank/DDBJ whole genome shotgun (WGS) entry which is preliminary data.</text>
</comment>
<feature type="transmembrane region" description="Helical" evidence="1">
    <location>
        <begin position="57"/>
        <end position="78"/>
    </location>
</feature>
<name>A0ABQ7R849_PLUXY</name>
<proteinExistence type="predicted"/>
<evidence type="ECO:0000313" key="2">
    <source>
        <dbReference type="EMBL" id="KAG7313461.1"/>
    </source>
</evidence>
<accession>A0ABQ7R849</accession>
<sequence>MVHRTDARRRVRAGARSFIVAAAAGIEPVHLGCHRLAPRPRSVGGTTSGARVVWLKWAATVILITLSVTVMVEGISGANVRRRSDLVMIDNRIRLLPTHCNHLFNIKLFYFLRLL</sequence>
<dbReference type="EMBL" id="JAHIBW010000001">
    <property type="protein sequence ID" value="KAG7313461.1"/>
    <property type="molecule type" value="Genomic_DNA"/>
</dbReference>
<evidence type="ECO:0000313" key="3">
    <source>
        <dbReference type="Proteomes" id="UP000823941"/>
    </source>
</evidence>
<protein>
    <submittedName>
        <fullName evidence="2">Uncharacterized protein</fullName>
    </submittedName>
</protein>
<keyword evidence="1" id="KW-1133">Transmembrane helix</keyword>
<gene>
    <name evidence="2" type="ORF">JYU34_000589</name>
</gene>
<keyword evidence="1" id="KW-0472">Membrane</keyword>
<dbReference type="Proteomes" id="UP000823941">
    <property type="component" value="Chromosome 1"/>
</dbReference>
<evidence type="ECO:0000256" key="1">
    <source>
        <dbReference type="SAM" id="Phobius"/>
    </source>
</evidence>
<reference evidence="2 3" key="1">
    <citation type="submission" date="2021-06" db="EMBL/GenBank/DDBJ databases">
        <title>A haploid diamondback moth (Plutella xylostella L.) genome assembly resolves 31 chromosomes and identifies a diamide resistance mutation.</title>
        <authorList>
            <person name="Ward C.M."/>
            <person name="Perry K.D."/>
            <person name="Baker G."/>
            <person name="Powis K."/>
            <person name="Heckel D.G."/>
            <person name="Baxter S.W."/>
        </authorList>
    </citation>
    <scope>NUCLEOTIDE SEQUENCE [LARGE SCALE GENOMIC DNA]</scope>
    <source>
        <strain evidence="2 3">LV</strain>
        <tissue evidence="2">Single pupa</tissue>
    </source>
</reference>
<keyword evidence="3" id="KW-1185">Reference proteome</keyword>
<organism evidence="2 3">
    <name type="scientific">Plutella xylostella</name>
    <name type="common">Diamondback moth</name>
    <name type="synonym">Plutella maculipennis</name>
    <dbReference type="NCBI Taxonomy" id="51655"/>
    <lineage>
        <taxon>Eukaryota</taxon>
        <taxon>Metazoa</taxon>
        <taxon>Ecdysozoa</taxon>
        <taxon>Arthropoda</taxon>
        <taxon>Hexapoda</taxon>
        <taxon>Insecta</taxon>
        <taxon>Pterygota</taxon>
        <taxon>Neoptera</taxon>
        <taxon>Endopterygota</taxon>
        <taxon>Lepidoptera</taxon>
        <taxon>Glossata</taxon>
        <taxon>Ditrysia</taxon>
        <taxon>Yponomeutoidea</taxon>
        <taxon>Plutellidae</taxon>
        <taxon>Plutella</taxon>
    </lineage>
</organism>
<keyword evidence="1" id="KW-0812">Transmembrane</keyword>